<feature type="domain" description="PAC" evidence="19">
    <location>
        <begin position="331"/>
        <end position="381"/>
    </location>
</feature>
<evidence type="ECO:0000256" key="6">
    <source>
        <dbReference type="ARBA" id="ARBA00022606"/>
    </source>
</evidence>
<dbReference type="Pfam" id="PF07536">
    <property type="entry name" value="HWE_HK"/>
    <property type="match status" value="1"/>
</dbReference>
<dbReference type="Proteomes" id="UP001280156">
    <property type="component" value="Unassembled WGS sequence"/>
</dbReference>
<keyword evidence="17" id="KW-1133">Transmembrane helix</keyword>
<organism evidence="20 21">
    <name type="scientific">Mesorhizobium humile</name>
    <dbReference type="NCBI Taxonomy" id="3072313"/>
    <lineage>
        <taxon>Bacteria</taxon>
        <taxon>Pseudomonadati</taxon>
        <taxon>Pseudomonadota</taxon>
        <taxon>Alphaproteobacteria</taxon>
        <taxon>Hyphomicrobiales</taxon>
        <taxon>Phyllobacteriaceae</taxon>
        <taxon>Mesorhizobium</taxon>
    </lineage>
</organism>
<evidence type="ECO:0000313" key="20">
    <source>
        <dbReference type="EMBL" id="MDX8484625.1"/>
    </source>
</evidence>
<dbReference type="Pfam" id="PF13426">
    <property type="entry name" value="PAS_9"/>
    <property type="match status" value="1"/>
</dbReference>
<keyword evidence="11" id="KW-0547">Nucleotide-binding</keyword>
<evidence type="ECO:0000259" key="19">
    <source>
        <dbReference type="PROSITE" id="PS50113"/>
    </source>
</evidence>
<dbReference type="PROSITE" id="PS50112">
    <property type="entry name" value="PAS"/>
    <property type="match status" value="1"/>
</dbReference>
<evidence type="ECO:0000256" key="11">
    <source>
        <dbReference type="ARBA" id="ARBA00022741"/>
    </source>
</evidence>
<dbReference type="InterPro" id="IPR000014">
    <property type="entry name" value="PAS"/>
</dbReference>
<keyword evidence="5" id="KW-0597">Phosphoprotein</keyword>
<feature type="domain" description="PAC" evidence="19">
    <location>
        <begin position="206"/>
        <end position="258"/>
    </location>
</feature>
<evidence type="ECO:0000256" key="2">
    <source>
        <dbReference type="ARBA" id="ARBA00012438"/>
    </source>
</evidence>
<keyword evidence="7" id="KW-0285">Flavoprotein</keyword>
<keyword evidence="12" id="KW-0418">Kinase</keyword>
<keyword evidence="13" id="KW-0067">ATP-binding</keyword>
<dbReference type="NCBIfam" id="TIGR00229">
    <property type="entry name" value="sensory_box"/>
    <property type="match status" value="1"/>
</dbReference>
<evidence type="ECO:0000256" key="9">
    <source>
        <dbReference type="ARBA" id="ARBA00022679"/>
    </source>
</evidence>
<dbReference type="Gene3D" id="3.30.450.20">
    <property type="entry name" value="PAS domain"/>
    <property type="match status" value="2"/>
</dbReference>
<evidence type="ECO:0000256" key="13">
    <source>
        <dbReference type="ARBA" id="ARBA00022840"/>
    </source>
</evidence>
<keyword evidence="16" id="KW-0675">Receptor</keyword>
<dbReference type="InterPro" id="IPR036890">
    <property type="entry name" value="HATPase_C_sf"/>
</dbReference>
<evidence type="ECO:0000256" key="7">
    <source>
        <dbReference type="ARBA" id="ARBA00022630"/>
    </source>
</evidence>
<feature type="transmembrane region" description="Helical" evidence="17">
    <location>
        <begin position="12"/>
        <end position="32"/>
    </location>
</feature>
<protein>
    <recommendedName>
        <fullName evidence="3">Blue-light-activated histidine kinase</fullName>
        <ecNumber evidence="2">2.7.13.3</ecNumber>
    </recommendedName>
</protein>
<dbReference type="EMBL" id="JAVIIV010000003">
    <property type="protein sequence ID" value="MDX8484625.1"/>
    <property type="molecule type" value="Genomic_DNA"/>
</dbReference>
<keyword evidence="6" id="KW-0716">Sensory transduction</keyword>
<evidence type="ECO:0000256" key="1">
    <source>
        <dbReference type="ARBA" id="ARBA00000085"/>
    </source>
</evidence>
<evidence type="ECO:0000256" key="5">
    <source>
        <dbReference type="ARBA" id="ARBA00022553"/>
    </source>
</evidence>
<keyword evidence="9" id="KW-0808">Transferase</keyword>
<evidence type="ECO:0000256" key="16">
    <source>
        <dbReference type="ARBA" id="ARBA00023170"/>
    </source>
</evidence>
<dbReference type="Gene3D" id="3.30.565.10">
    <property type="entry name" value="Histidine kinase-like ATPase, C-terminal domain"/>
    <property type="match status" value="1"/>
</dbReference>
<dbReference type="EC" id="2.7.13.3" evidence="2"/>
<evidence type="ECO:0000313" key="21">
    <source>
        <dbReference type="Proteomes" id="UP001280156"/>
    </source>
</evidence>
<dbReference type="SMART" id="SM00911">
    <property type="entry name" value="HWE_HK"/>
    <property type="match status" value="1"/>
</dbReference>
<keyword evidence="17" id="KW-0812">Transmembrane</keyword>
<reference evidence="20 21" key="1">
    <citation type="submission" date="2023-08" db="EMBL/GenBank/DDBJ databases">
        <title>Implementing the SeqCode for naming new Mesorhizobium species isolated from Vachellia karroo root nodules.</title>
        <authorList>
            <person name="Van Lill M."/>
        </authorList>
    </citation>
    <scope>NUCLEOTIDE SEQUENCE [LARGE SCALE GENOMIC DNA]</scope>
    <source>
        <strain evidence="20 21">VK2B</strain>
    </source>
</reference>
<keyword evidence="14" id="KW-0157">Chromophore</keyword>
<comment type="catalytic activity">
    <reaction evidence="1">
        <text>ATP + protein L-histidine = ADP + protein N-phospho-L-histidine.</text>
        <dbReference type="EC" id="2.7.13.3"/>
    </reaction>
</comment>
<keyword evidence="8" id="KW-0288">FMN</keyword>
<feature type="transmembrane region" description="Helical" evidence="17">
    <location>
        <begin position="44"/>
        <end position="59"/>
    </location>
</feature>
<dbReference type="PROSITE" id="PS50113">
    <property type="entry name" value="PAC"/>
    <property type="match status" value="2"/>
</dbReference>
<evidence type="ECO:0000256" key="8">
    <source>
        <dbReference type="ARBA" id="ARBA00022643"/>
    </source>
</evidence>
<dbReference type="InterPro" id="IPR011102">
    <property type="entry name" value="Sig_transdc_His_kinase_HWE"/>
</dbReference>
<evidence type="ECO:0000256" key="3">
    <source>
        <dbReference type="ARBA" id="ARBA00021740"/>
    </source>
</evidence>
<accession>A0ABU4YEW3</accession>
<keyword evidence="21" id="KW-1185">Reference proteome</keyword>
<gene>
    <name evidence="20" type="ORF">RFM52_05450</name>
</gene>
<dbReference type="SMART" id="SM00086">
    <property type="entry name" value="PAC"/>
    <property type="match status" value="2"/>
</dbReference>
<keyword evidence="10" id="KW-0677">Repeat</keyword>
<keyword evidence="15" id="KW-0843">Virulence</keyword>
<keyword evidence="4" id="KW-0600">Photoreceptor protein</keyword>
<evidence type="ECO:0000256" key="15">
    <source>
        <dbReference type="ARBA" id="ARBA00023026"/>
    </source>
</evidence>
<dbReference type="PANTHER" id="PTHR41523">
    <property type="entry name" value="TWO-COMPONENT SYSTEM SENSOR PROTEIN"/>
    <property type="match status" value="1"/>
</dbReference>
<name>A0ABU4YEW3_9HYPH</name>
<sequence>MGSYLRWLNSTVPGTPLAHVASAVILAVSIVFEATNSIHVGQDGAFISFIPAIIIIVYLEGRSAAIAATLVMAATGLWARQALNSQISYEDLTRAILLLVSGGVIATIFHRLRTELSEALRIAEARLAAVQETESRYRWAFERAAMGFASSNRRGELLQANERLCELTGYETLELAQLQIEELIHPDDRDEVQGFLRDLGSDAAAFGAEVRLLRKDGKTFWARLTLSSSPHDEVFADSVFIVIDDISERRTAREALRAQKEWLDLALSAGRMGTWRMDFRDGTVTGSGKFWDILGLPVGPTARLEDLSAVVDPADWPKLAGSMKPSTTANYDIEIRVRRQDEHVRWIALRGRKEKYDDRSLYIGVAADLTERRQTTLLRAAAKKRERTMREERHRFSNLFPVITALVKMINVPGNDIAKYKEMLIDRIRTLEATHLLLSRRSSTSGMLHDLVSQELQPFAETRDIRIVGPSLVMPAGAAESFAMVLHELTTNSVKHGALGDTEGRVEVTWSFASADAGGDVVFDWVESGQRKLAGIVRHGFGSMIIGVDGAPLVGHSPKLEISERGFRYSLRLSRKEIEL</sequence>
<dbReference type="InterPro" id="IPR035965">
    <property type="entry name" value="PAS-like_dom_sf"/>
</dbReference>
<dbReference type="InterPro" id="IPR000700">
    <property type="entry name" value="PAS-assoc_C"/>
</dbReference>
<dbReference type="SMART" id="SM00091">
    <property type="entry name" value="PAS"/>
    <property type="match status" value="1"/>
</dbReference>
<dbReference type="InterPro" id="IPR001610">
    <property type="entry name" value="PAC"/>
</dbReference>
<evidence type="ECO:0000259" key="18">
    <source>
        <dbReference type="PROSITE" id="PS50112"/>
    </source>
</evidence>
<dbReference type="CDD" id="cd00130">
    <property type="entry name" value="PAS"/>
    <property type="match status" value="1"/>
</dbReference>
<dbReference type="SUPFAM" id="SSF55785">
    <property type="entry name" value="PYP-like sensor domain (PAS domain)"/>
    <property type="match status" value="2"/>
</dbReference>
<evidence type="ECO:0000256" key="14">
    <source>
        <dbReference type="ARBA" id="ARBA00022991"/>
    </source>
</evidence>
<evidence type="ECO:0000256" key="4">
    <source>
        <dbReference type="ARBA" id="ARBA00022543"/>
    </source>
</evidence>
<proteinExistence type="predicted"/>
<evidence type="ECO:0000256" key="12">
    <source>
        <dbReference type="ARBA" id="ARBA00022777"/>
    </source>
</evidence>
<dbReference type="PANTHER" id="PTHR41523:SF8">
    <property type="entry name" value="ETHYLENE RESPONSE SENSOR PROTEIN"/>
    <property type="match status" value="1"/>
</dbReference>
<keyword evidence="17" id="KW-0472">Membrane</keyword>
<evidence type="ECO:0000256" key="10">
    <source>
        <dbReference type="ARBA" id="ARBA00022737"/>
    </source>
</evidence>
<evidence type="ECO:0000256" key="17">
    <source>
        <dbReference type="SAM" id="Phobius"/>
    </source>
</evidence>
<comment type="caution">
    <text evidence="20">The sequence shown here is derived from an EMBL/GenBank/DDBJ whole genome shotgun (WGS) entry which is preliminary data.</text>
</comment>
<feature type="domain" description="PAS" evidence="18">
    <location>
        <begin position="133"/>
        <end position="203"/>
    </location>
</feature>